<evidence type="ECO:0000256" key="1">
    <source>
        <dbReference type="ARBA" id="ARBA00023172"/>
    </source>
</evidence>
<keyword evidence="1" id="KW-0233">DNA recombination</keyword>
<dbReference type="Gene3D" id="1.10.443.10">
    <property type="entry name" value="Intergrase catalytic core"/>
    <property type="match status" value="1"/>
</dbReference>
<reference evidence="2" key="1">
    <citation type="submission" date="2020-05" db="EMBL/GenBank/DDBJ databases">
        <authorList>
            <person name="Chiriac C."/>
            <person name="Salcher M."/>
            <person name="Ghai R."/>
            <person name="Kavagutti S V."/>
        </authorList>
    </citation>
    <scope>NUCLEOTIDE SEQUENCE</scope>
</reference>
<dbReference type="GO" id="GO:0003677">
    <property type="term" value="F:DNA binding"/>
    <property type="evidence" value="ECO:0007669"/>
    <property type="project" value="InterPro"/>
</dbReference>
<dbReference type="GO" id="GO:0015074">
    <property type="term" value="P:DNA integration"/>
    <property type="evidence" value="ECO:0007669"/>
    <property type="project" value="InterPro"/>
</dbReference>
<evidence type="ECO:0000313" key="2">
    <source>
        <dbReference type="EMBL" id="CAB5021408.1"/>
    </source>
</evidence>
<dbReference type="AlphaFoldDB" id="A0A6J7QUL0"/>
<protein>
    <submittedName>
        <fullName evidence="2">Unannotated protein</fullName>
    </submittedName>
</protein>
<accession>A0A6J7QUL0</accession>
<dbReference type="SUPFAM" id="SSF56349">
    <property type="entry name" value="DNA breaking-rejoining enzymes"/>
    <property type="match status" value="1"/>
</dbReference>
<dbReference type="EMBL" id="CAFBPS010000010">
    <property type="protein sequence ID" value="CAB5021408.1"/>
    <property type="molecule type" value="Genomic_DNA"/>
</dbReference>
<sequence length="57" mass="6301">MLRHTFVDNWLRNGGGEVDLARLAGWSGTAMAGRYAQHRAAERALTAHKTIAPLDRL</sequence>
<name>A0A6J7QUL0_9ZZZZ</name>
<dbReference type="InterPro" id="IPR013762">
    <property type="entry name" value="Integrase-like_cat_sf"/>
</dbReference>
<organism evidence="2">
    <name type="scientific">freshwater metagenome</name>
    <dbReference type="NCBI Taxonomy" id="449393"/>
    <lineage>
        <taxon>unclassified sequences</taxon>
        <taxon>metagenomes</taxon>
        <taxon>ecological metagenomes</taxon>
    </lineage>
</organism>
<proteinExistence type="predicted"/>
<gene>
    <name evidence="2" type="ORF">UFOPK4134_00301</name>
</gene>
<dbReference type="InterPro" id="IPR011010">
    <property type="entry name" value="DNA_brk_join_enz"/>
</dbReference>
<dbReference type="GO" id="GO:0006310">
    <property type="term" value="P:DNA recombination"/>
    <property type="evidence" value="ECO:0007669"/>
    <property type="project" value="UniProtKB-KW"/>
</dbReference>